<evidence type="ECO:0000313" key="2">
    <source>
        <dbReference type="Proteomes" id="UP001215280"/>
    </source>
</evidence>
<proteinExistence type="predicted"/>
<gene>
    <name evidence="1" type="ORF">DFH07DRAFT_974933</name>
</gene>
<accession>A0AAD7ME07</accession>
<keyword evidence="2" id="KW-1185">Reference proteome</keyword>
<protein>
    <submittedName>
        <fullName evidence="1">Uncharacterized protein</fullName>
    </submittedName>
</protein>
<dbReference type="AlphaFoldDB" id="A0AAD7ME07"/>
<feature type="non-terminal residue" evidence="1">
    <location>
        <position position="1"/>
    </location>
</feature>
<organism evidence="1 2">
    <name type="scientific">Mycena maculata</name>
    <dbReference type="NCBI Taxonomy" id="230809"/>
    <lineage>
        <taxon>Eukaryota</taxon>
        <taxon>Fungi</taxon>
        <taxon>Dikarya</taxon>
        <taxon>Basidiomycota</taxon>
        <taxon>Agaricomycotina</taxon>
        <taxon>Agaricomycetes</taxon>
        <taxon>Agaricomycetidae</taxon>
        <taxon>Agaricales</taxon>
        <taxon>Marasmiineae</taxon>
        <taxon>Mycenaceae</taxon>
        <taxon>Mycena</taxon>
    </lineage>
</organism>
<evidence type="ECO:0000313" key="1">
    <source>
        <dbReference type="EMBL" id="KAJ7712520.1"/>
    </source>
</evidence>
<comment type="caution">
    <text evidence="1">The sequence shown here is derived from an EMBL/GenBank/DDBJ whole genome shotgun (WGS) entry which is preliminary data.</text>
</comment>
<sequence>MLPPLSTPFAQAPSALSQPAPPAYTFGSTTAVAPVPATTTVVMCNEGRRTQILTADPDFPPLDATINTRWDSGDVMNRYSRITPMQWNLGVRNFLGQVAMTIGETPRRNDVLAAQTFFALAPADRRRYSHQYRLFLTTATRLFSVPGLFNHIMAIGEYQLAQLPIAHYPFLTDNLTIFLVAAWFGQHGIVPGTPDVEALEDFARVHRNMTAHIENLNNVEWHDEPCDATTALAMTAGEIPHWSVIVHAP</sequence>
<reference evidence="1" key="1">
    <citation type="submission" date="2023-03" db="EMBL/GenBank/DDBJ databases">
        <title>Massive genome expansion in bonnet fungi (Mycena s.s.) driven by repeated elements and novel gene families across ecological guilds.</title>
        <authorList>
            <consortium name="Lawrence Berkeley National Laboratory"/>
            <person name="Harder C.B."/>
            <person name="Miyauchi S."/>
            <person name="Viragh M."/>
            <person name="Kuo A."/>
            <person name="Thoen E."/>
            <person name="Andreopoulos B."/>
            <person name="Lu D."/>
            <person name="Skrede I."/>
            <person name="Drula E."/>
            <person name="Henrissat B."/>
            <person name="Morin E."/>
            <person name="Kohler A."/>
            <person name="Barry K."/>
            <person name="LaButti K."/>
            <person name="Morin E."/>
            <person name="Salamov A."/>
            <person name="Lipzen A."/>
            <person name="Mereny Z."/>
            <person name="Hegedus B."/>
            <person name="Baldrian P."/>
            <person name="Stursova M."/>
            <person name="Weitz H."/>
            <person name="Taylor A."/>
            <person name="Grigoriev I.V."/>
            <person name="Nagy L.G."/>
            <person name="Martin F."/>
            <person name="Kauserud H."/>
        </authorList>
    </citation>
    <scope>NUCLEOTIDE SEQUENCE</scope>
    <source>
        <strain evidence="1">CBHHK188m</strain>
    </source>
</reference>
<dbReference type="Proteomes" id="UP001215280">
    <property type="component" value="Unassembled WGS sequence"/>
</dbReference>
<name>A0AAD7ME07_9AGAR</name>
<dbReference type="EMBL" id="JARJLG010000427">
    <property type="protein sequence ID" value="KAJ7712520.1"/>
    <property type="molecule type" value="Genomic_DNA"/>
</dbReference>